<evidence type="ECO:0000259" key="10">
    <source>
        <dbReference type="Pfam" id="PF01618"/>
    </source>
</evidence>
<evidence type="ECO:0000256" key="9">
    <source>
        <dbReference type="RuleBase" id="RU004057"/>
    </source>
</evidence>
<evidence type="ECO:0000256" key="8">
    <source>
        <dbReference type="ARBA" id="ARBA00023306"/>
    </source>
</evidence>
<dbReference type="AlphaFoldDB" id="A0A9D2HLE3"/>
<comment type="caution">
    <text evidence="11">The sequence shown here is derived from an EMBL/GenBank/DDBJ whole genome shotgun (WGS) entry which is preliminary data.</text>
</comment>
<keyword evidence="3" id="KW-0997">Cell inner membrane</keyword>
<keyword evidence="5" id="KW-0812">Transmembrane</keyword>
<organism evidence="11 12">
    <name type="scientific">Candidatus Desulfovibrio intestinavium</name>
    <dbReference type="NCBI Taxonomy" id="2838534"/>
    <lineage>
        <taxon>Bacteria</taxon>
        <taxon>Pseudomonadati</taxon>
        <taxon>Thermodesulfobacteriota</taxon>
        <taxon>Desulfovibrionia</taxon>
        <taxon>Desulfovibrionales</taxon>
        <taxon>Desulfovibrionaceae</taxon>
        <taxon>Desulfovibrio</taxon>
    </lineage>
</organism>
<evidence type="ECO:0000256" key="5">
    <source>
        <dbReference type="ARBA" id="ARBA00022692"/>
    </source>
</evidence>
<evidence type="ECO:0000313" key="12">
    <source>
        <dbReference type="Proteomes" id="UP000823821"/>
    </source>
</evidence>
<dbReference type="Pfam" id="PF01618">
    <property type="entry name" value="MotA_ExbB"/>
    <property type="match status" value="1"/>
</dbReference>
<dbReference type="EMBL" id="DWZD01000013">
    <property type="protein sequence ID" value="HJA78292.1"/>
    <property type="molecule type" value="Genomic_DNA"/>
</dbReference>
<evidence type="ECO:0000256" key="1">
    <source>
        <dbReference type="ARBA" id="ARBA00004651"/>
    </source>
</evidence>
<accession>A0A9D2HLE3</accession>
<dbReference type="InterPro" id="IPR002898">
    <property type="entry name" value="MotA_ExbB_proton_chnl"/>
</dbReference>
<keyword evidence="7" id="KW-0472">Membrane</keyword>
<dbReference type="GO" id="GO:0017038">
    <property type="term" value="P:protein import"/>
    <property type="evidence" value="ECO:0007669"/>
    <property type="project" value="TreeGrafter"/>
</dbReference>
<reference evidence="11" key="1">
    <citation type="journal article" date="2021" name="PeerJ">
        <title>Extensive microbial diversity within the chicken gut microbiome revealed by metagenomics and culture.</title>
        <authorList>
            <person name="Gilroy R."/>
            <person name="Ravi A."/>
            <person name="Getino M."/>
            <person name="Pursley I."/>
            <person name="Horton D.L."/>
            <person name="Alikhan N.F."/>
            <person name="Baker D."/>
            <person name="Gharbi K."/>
            <person name="Hall N."/>
            <person name="Watson M."/>
            <person name="Adriaenssens E.M."/>
            <person name="Foster-Nyarko E."/>
            <person name="Jarju S."/>
            <person name="Secka A."/>
            <person name="Antonio M."/>
            <person name="Oren A."/>
            <person name="Chaudhuri R.R."/>
            <person name="La Ragione R."/>
            <person name="Hildebrand F."/>
            <person name="Pallen M.J."/>
        </authorList>
    </citation>
    <scope>NUCLEOTIDE SEQUENCE</scope>
    <source>
        <strain evidence="11">5032</strain>
    </source>
</reference>
<dbReference type="Proteomes" id="UP000823821">
    <property type="component" value="Unassembled WGS sequence"/>
</dbReference>
<keyword evidence="2" id="KW-1003">Cell membrane</keyword>
<keyword evidence="6" id="KW-1133">Transmembrane helix</keyword>
<reference evidence="11" key="2">
    <citation type="submission" date="2021-04" db="EMBL/GenBank/DDBJ databases">
        <authorList>
            <person name="Gilroy R."/>
        </authorList>
    </citation>
    <scope>NUCLEOTIDE SEQUENCE</scope>
    <source>
        <strain evidence="11">5032</strain>
    </source>
</reference>
<feature type="domain" description="MotA/TolQ/ExbB proton channel" evidence="10">
    <location>
        <begin position="97"/>
        <end position="198"/>
    </location>
</feature>
<dbReference type="InterPro" id="IPR050790">
    <property type="entry name" value="ExbB/TolQ_transport"/>
</dbReference>
<comment type="subcellular location">
    <subcellularLocation>
        <location evidence="1">Cell membrane</location>
        <topology evidence="1">Multi-pass membrane protein</topology>
    </subcellularLocation>
    <subcellularLocation>
        <location evidence="9">Membrane</location>
        <topology evidence="9">Multi-pass membrane protein</topology>
    </subcellularLocation>
</comment>
<comment type="similarity">
    <text evidence="9">Belongs to the exbB/tolQ family.</text>
</comment>
<proteinExistence type="inferred from homology"/>
<dbReference type="NCBIfam" id="TIGR02796">
    <property type="entry name" value="tolQ"/>
    <property type="match status" value="1"/>
</dbReference>
<keyword evidence="9" id="KW-0653">Protein transport</keyword>
<evidence type="ECO:0000256" key="4">
    <source>
        <dbReference type="ARBA" id="ARBA00022618"/>
    </source>
</evidence>
<dbReference type="InterPro" id="IPR014163">
    <property type="entry name" value="Tol-Pal_TolQ"/>
</dbReference>
<protein>
    <submittedName>
        <fullName evidence="11">Protein TolQ</fullName>
    </submittedName>
</protein>
<sequence length="231" mass="24711">MEFSFINMIAQASLVAKLVLVLLLLMSVSSWALMIQKALALSAAYRKSRIGTEHFEKAANLREAVQSLGADPASPLYYVAHQGVLEFNRSKEMGNASEVVVDNVRRALRQGVASEEARLERSLSLLATTANTAPFIGLFGTVWGIMSSFHSIGMLKSASLATVAPGISEALVATAIGLAVAVPATVGFNIFMGKISQVDTLLVNFAGVFLNRVQRELNANRPVQRAGATEM</sequence>
<evidence type="ECO:0000256" key="6">
    <source>
        <dbReference type="ARBA" id="ARBA00022989"/>
    </source>
</evidence>
<evidence type="ECO:0000256" key="7">
    <source>
        <dbReference type="ARBA" id="ARBA00023136"/>
    </source>
</evidence>
<dbReference type="GO" id="GO:0051301">
    <property type="term" value="P:cell division"/>
    <property type="evidence" value="ECO:0007669"/>
    <property type="project" value="UniProtKB-KW"/>
</dbReference>
<name>A0A9D2HLE3_9BACT</name>
<dbReference type="GO" id="GO:0005886">
    <property type="term" value="C:plasma membrane"/>
    <property type="evidence" value="ECO:0007669"/>
    <property type="project" value="UniProtKB-SubCell"/>
</dbReference>
<gene>
    <name evidence="11" type="primary">tolQ</name>
    <name evidence="11" type="ORF">H9784_01790</name>
</gene>
<keyword evidence="8" id="KW-0131">Cell cycle</keyword>
<evidence type="ECO:0000313" key="11">
    <source>
        <dbReference type="EMBL" id="HJA78292.1"/>
    </source>
</evidence>
<dbReference type="GO" id="GO:0043213">
    <property type="term" value="P:bacteriocin transport"/>
    <property type="evidence" value="ECO:0007669"/>
    <property type="project" value="InterPro"/>
</dbReference>
<keyword evidence="4" id="KW-0132">Cell division</keyword>
<evidence type="ECO:0000256" key="2">
    <source>
        <dbReference type="ARBA" id="ARBA00022475"/>
    </source>
</evidence>
<keyword evidence="9" id="KW-0813">Transport</keyword>
<evidence type="ECO:0000256" key="3">
    <source>
        <dbReference type="ARBA" id="ARBA00022519"/>
    </source>
</evidence>
<dbReference type="PANTHER" id="PTHR30625:SF3">
    <property type="entry name" value="TOL-PAL SYSTEM PROTEIN TOLQ"/>
    <property type="match status" value="1"/>
</dbReference>
<dbReference type="PANTHER" id="PTHR30625">
    <property type="entry name" value="PROTEIN TOLQ"/>
    <property type="match status" value="1"/>
</dbReference>